<proteinExistence type="predicted"/>
<sequence length="338" mass="35571">MSSSSTQARKSHNTALARRKALGTRVYISDLLGVHTLETGLAYYYRGHYIYAFPAGNLIEPIPYSTRRGVMIQGVLDEGAPTYDGSAEGLRCEGEVRALEASMEAEVRVREGAKGEVTGDLLGASRAGSEDVNLRGASGGEALKTCSRAVSPTLWLTPPAEDLLSSLPGLSALRDGALKAFTPCHGASFLAASAPGSRLASRSASPSPLRSTSSHVGLAHLGAIKGHDYHFDSLGSDANPTTEDFPSRTSPTVGYLHGLGDHALSAGNLACPNAAARVKPCAIHGEECDGVSVERACLTEETKKGVGFVEEVPLLEARGRQMVNWEVLLEEARAEEAV</sequence>
<dbReference type="Proteomes" id="UP000758155">
    <property type="component" value="Unassembled WGS sequence"/>
</dbReference>
<dbReference type="OrthoDB" id="3792817at2759"/>
<reference evidence="1" key="1">
    <citation type="submission" date="2019-04" db="EMBL/GenBank/DDBJ databases">
        <title>Sequencing of skin fungus with MAO and IRED activity.</title>
        <authorList>
            <person name="Marsaioli A.J."/>
            <person name="Bonatto J.M.C."/>
            <person name="Reis Junior O."/>
        </authorList>
    </citation>
    <scope>NUCLEOTIDE SEQUENCE</scope>
    <source>
        <strain evidence="1">28M1</strain>
    </source>
</reference>
<accession>A0A9P4WUR0</accession>
<keyword evidence="2" id="KW-1185">Reference proteome</keyword>
<name>A0A9P4WUR0_9PLEO</name>
<organism evidence="1 2">
    <name type="scientific">Didymella heteroderae</name>
    <dbReference type="NCBI Taxonomy" id="1769908"/>
    <lineage>
        <taxon>Eukaryota</taxon>
        <taxon>Fungi</taxon>
        <taxon>Dikarya</taxon>
        <taxon>Ascomycota</taxon>
        <taxon>Pezizomycotina</taxon>
        <taxon>Dothideomycetes</taxon>
        <taxon>Pleosporomycetidae</taxon>
        <taxon>Pleosporales</taxon>
        <taxon>Pleosporineae</taxon>
        <taxon>Didymellaceae</taxon>
        <taxon>Didymella</taxon>
    </lineage>
</organism>
<dbReference type="AlphaFoldDB" id="A0A9P4WUR0"/>
<evidence type="ECO:0000313" key="1">
    <source>
        <dbReference type="EMBL" id="KAF3042467.1"/>
    </source>
</evidence>
<evidence type="ECO:0000313" key="2">
    <source>
        <dbReference type="Proteomes" id="UP000758155"/>
    </source>
</evidence>
<gene>
    <name evidence="1" type="ORF">E8E12_009900</name>
</gene>
<dbReference type="EMBL" id="SWKV01000016">
    <property type="protein sequence ID" value="KAF3042467.1"/>
    <property type="molecule type" value="Genomic_DNA"/>
</dbReference>
<protein>
    <submittedName>
        <fullName evidence="1">Uncharacterized protein</fullName>
    </submittedName>
</protein>
<comment type="caution">
    <text evidence="1">The sequence shown here is derived from an EMBL/GenBank/DDBJ whole genome shotgun (WGS) entry which is preliminary data.</text>
</comment>